<keyword evidence="1" id="KW-0449">Lipoprotein</keyword>
<reference evidence="1 2" key="1">
    <citation type="journal article" date="2013" name="Genome Announc.">
        <title>Complete genome sequence of Myxococcus stipitatus strain DSM 14675, a fruiting myxobacterium.</title>
        <authorList>
            <person name="Huntley S."/>
            <person name="Kneip S."/>
            <person name="Treuner-Lange A."/>
            <person name="Sogaard-Andersen L."/>
        </authorList>
    </citation>
    <scope>NUCLEOTIDE SEQUENCE [LARGE SCALE GENOMIC DNA]</scope>
    <source>
        <strain evidence="2">DSM 14675 / JCM 12634 / Mx s8</strain>
    </source>
</reference>
<keyword evidence="2" id="KW-1185">Reference proteome</keyword>
<evidence type="ECO:0000313" key="1">
    <source>
        <dbReference type="EMBL" id="AGC46159.1"/>
    </source>
</evidence>
<accession>L7UI78</accession>
<protein>
    <submittedName>
        <fullName evidence="1">Lipoprotein</fullName>
    </submittedName>
</protein>
<name>L7UI78_MYXSD</name>
<dbReference type="STRING" id="1278073.MYSTI_04870"/>
<dbReference type="AlphaFoldDB" id="L7UI78"/>
<proteinExistence type="predicted"/>
<gene>
    <name evidence="1" type="ordered locus">MYSTI_04870</name>
</gene>
<organism evidence="1 2">
    <name type="scientific">Myxococcus stipitatus (strain DSM 14675 / JCM 12634 / Mx s8)</name>
    <dbReference type="NCBI Taxonomy" id="1278073"/>
    <lineage>
        <taxon>Bacteria</taxon>
        <taxon>Pseudomonadati</taxon>
        <taxon>Myxococcota</taxon>
        <taxon>Myxococcia</taxon>
        <taxon>Myxococcales</taxon>
        <taxon>Cystobacterineae</taxon>
        <taxon>Myxococcaceae</taxon>
        <taxon>Myxococcus</taxon>
    </lineage>
</organism>
<dbReference type="PROSITE" id="PS51257">
    <property type="entry name" value="PROKAR_LIPOPROTEIN"/>
    <property type="match status" value="1"/>
</dbReference>
<dbReference type="HOGENOM" id="CLU_1516318_0_0_7"/>
<evidence type="ECO:0000313" key="2">
    <source>
        <dbReference type="Proteomes" id="UP000011131"/>
    </source>
</evidence>
<dbReference type="PATRIC" id="fig|1278073.3.peg.4942"/>
<dbReference type="EMBL" id="CP004025">
    <property type="protein sequence ID" value="AGC46159.1"/>
    <property type="molecule type" value="Genomic_DNA"/>
</dbReference>
<dbReference type="Proteomes" id="UP000011131">
    <property type="component" value="Chromosome"/>
</dbReference>
<dbReference type="KEGG" id="msd:MYSTI_04870"/>
<sequence length="191" mass="20896">MSWIPRDIPHGAQMRTSWRFSSFCVVSLALLGAGCEPAPSSAPTGSEAALAQRTDRAVGDVKLLCEIPQDGSYFELKQTATGYEGVVATQVYDPWDCRCIYLKREVVGQYSFCHFAASDPRIVSCWRREPNGTAGKMGMFSTKVTRQSLVIGGTGQEEATHQLMDIGVVNQDPGQTPRRDFSYELSDCTAG</sequence>